<dbReference type="InterPro" id="IPR007809">
    <property type="entry name" value="FlgN-like"/>
</dbReference>
<dbReference type="InterPro" id="IPR036679">
    <property type="entry name" value="FlgN-like_sf"/>
</dbReference>
<dbReference type="AlphaFoldDB" id="A0A1G9P8F8"/>
<protein>
    <submittedName>
        <fullName evidence="2">FlgN protein</fullName>
    </submittedName>
</protein>
<organism evidence="2 3">
    <name type="scientific">Romboutsia lituseburensis DSM 797</name>
    <dbReference type="NCBI Taxonomy" id="1121325"/>
    <lineage>
        <taxon>Bacteria</taxon>
        <taxon>Bacillati</taxon>
        <taxon>Bacillota</taxon>
        <taxon>Clostridia</taxon>
        <taxon>Peptostreptococcales</taxon>
        <taxon>Peptostreptococcaceae</taxon>
        <taxon>Romboutsia</taxon>
    </lineage>
</organism>
<evidence type="ECO:0000313" key="2">
    <source>
        <dbReference type="EMBL" id="SDL95039.1"/>
    </source>
</evidence>
<sequence>MSPELKVVIFEERKLLKNLLTMLDEQYDLIINKEVMKLDKIAKDLDEIAKDLARIEIKRRNIMGSDTSMQETIKVCDDENIKQAYEEIKSTLKMVEMQKEANATLIKQRLFFTTKMINAIKPNKGAGTYNAYGQVGK</sequence>
<dbReference type="Pfam" id="PF05130">
    <property type="entry name" value="FlgN"/>
    <property type="match status" value="1"/>
</dbReference>
<dbReference type="STRING" id="1121325.SAMN04515677_104258"/>
<dbReference type="GO" id="GO:0044780">
    <property type="term" value="P:bacterial-type flagellum assembly"/>
    <property type="evidence" value="ECO:0007669"/>
    <property type="project" value="InterPro"/>
</dbReference>
<dbReference type="Proteomes" id="UP000199068">
    <property type="component" value="Unassembled WGS sequence"/>
</dbReference>
<evidence type="ECO:0000256" key="1">
    <source>
        <dbReference type="ARBA" id="ARBA00022795"/>
    </source>
</evidence>
<reference evidence="2 3" key="1">
    <citation type="submission" date="2016-10" db="EMBL/GenBank/DDBJ databases">
        <authorList>
            <person name="de Groot N.N."/>
        </authorList>
    </citation>
    <scope>NUCLEOTIDE SEQUENCE [LARGE SCALE GENOMIC DNA]</scope>
    <source>
        <strain evidence="2 3">DSM 797</strain>
    </source>
</reference>
<dbReference type="EMBL" id="FNGW01000004">
    <property type="protein sequence ID" value="SDL95039.1"/>
    <property type="molecule type" value="Genomic_DNA"/>
</dbReference>
<dbReference type="RefSeq" id="WP_092725623.1">
    <property type="nucleotide sequence ID" value="NZ_FNGW01000004.1"/>
</dbReference>
<dbReference type="Gene3D" id="1.20.58.300">
    <property type="entry name" value="FlgN-like"/>
    <property type="match status" value="1"/>
</dbReference>
<keyword evidence="3" id="KW-1185">Reference proteome</keyword>
<proteinExistence type="predicted"/>
<gene>
    <name evidence="2" type="ORF">SAMN04515677_104258</name>
</gene>
<accession>A0A1G9P8F8</accession>
<keyword evidence="1" id="KW-1005">Bacterial flagellum biogenesis</keyword>
<name>A0A1G9P8F8_9FIRM</name>
<evidence type="ECO:0000313" key="3">
    <source>
        <dbReference type="Proteomes" id="UP000199068"/>
    </source>
</evidence>
<dbReference type="SUPFAM" id="SSF140566">
    <property type="entry name" value="FlgN-like"/>
    <property type="match status" value="1"/>
</dbReference>